<sequence>MTTVRLRSPDGNPIVFEMPENSTVADLVKRGFQELNIRPVEFVDAYIGDQPLPANDLLKAHQEADDTALAVYLALPNEVLYEYTRAVAALSNDNDSFTPGEERNTPAQTRLEQREYITSDSVDEVKVNWMFQLEEMVESLKFPDAESRELPQISILWLDAIARAQYNAYSERRSRTVIEAFLIPALAMANTGVNYSNHEPTCISSLKPQPLAEFSLVPEAKLVTSVEYTFNSKAKTIYHINGRVDWGIGAYDVTTRRIKLLVAIEAKSQVNWGEARGELLLYMATIQNERKVNSQRMAPVHGFCSDGDIYLFAILHENSKYQFTKPLPTASYEERCTVFSNMVYILQQAKAAAASICELPH</sequence>
<proteinExistence type="predicted"/>
<dbReference type="GeneID" id="43644220"/>
<dbReference type="AlphaFoldDB" id="A0A5N6STH5"/>
<evidence type="ECO:0000313" key="2">
    <source>
        <dbReference type="Proteomes" id="UP000325672"/>
    </source>
</evidence>
<dbReference type="Proteomes" id="UP000325672">
    <property type="component" value="Unassembled WGS sequence"/>
</dbReference>
<keyword evidence="2" id="KW-1185">Reference proteome</keyword>
<evidence type="ECO:0000313" key="1">
    <source>
        <dbReference type="EMBL" id="KAE8137129.1"/>
    </source>
</evidence>
<protein>
    <submittedName>
        <fullName evidence="1">Uncharacterized protein</fullName>
    </submittedName>
</protein>
<dbReference type="EMBL" id="ML743579">
    <property type="protein sequence ID" value="KAE8137129.1"/>
    <property type="molecule type" value="Genomic_DNA"/>
</dbReference>
<reference evidence="1 2" key="1">
    <citation type="submission" date="2019-04" db="EMBL/GenBank/DDBJ databases">
        <title>Friends and foes A comparative genomics study of 23 Aspergillus species from section Flavi.</title>
        <authorList>
            <consortium name="DOE Joint Genome Institute"/>
            <person name="Kjaerbolling I."/>
            <person name="Vesth T."/>
            <person name="Frisvad J.C."/>
            <person name="Nybo J.L."/>
            <person name="Theobald S."/>
            <person name="Kildgaard S."/>
            <person name="Isbrandt T."/>
            <person name="Kuo A."/>
            <person name="Sato A."/>
            <person name="Lyhne E.K."/>
            <person name="Kogle M.E."/>
            <person name="Wiebenga A."/>
            <person name="Kun R.S."/>
            <person name="Lubbers R.J."/>
            <person name="Makela M.R."/>
            <person name="Barry K."/>
            <person name="Chovatia M."/>
            <person name="Clum A."/>
            <person name="Daum C."/>
            <person name="Haridas S."/>
            <person name="He G."/>
            <person name="LaButti K."/>
            <person name="Lipzen A."/>
            <person name="Mondo S."/>
            <person name="Riley R."/>
            <person name="Salamov A."/>
            <person name="Simmons B.A."/>
            <person name="Magnuson J.K."/>
            <person name="Henrissat B."/>
            <person name="Mortensen U.H."/>
            <person name="Larsen T.O."/>
            <person name="Devries R.P."/>
            <person name="Grigoriev I.V."/>
            <person name="Machida M."/>
            <person name="Baker S.E."/>
            <person name="Andersen M.R."/>
        </authorList>
    </citation>
    <scope>NUCLEOTIDE SEQUENCE [LARGE SCALE GENOMIC DNA]</scope>
    <source>
        <strain evidence="1 2">CBS 117625</strain>
    </source>
</reference>
<organism evidence="1 2">
    <name type="scientific">Aspergillus pseudotamarii</name>
    <dbReference type="NCBI Taxonomy" id="132259"/>
    <lineage>
        <taxon>Eukaryota</taxon>
        <taxon>Fungi</taxon>
        <taxon>Dikarya</taxon>
        <taxon>Ascomycota</taxon>
        <taxon>Pezizomycotina</taxon>
        <taxon>Eurotiomycetes</taxon>
        <taxon>Eurotiomycetidae</taxon>
        <taxon>Eurotiales</taxon>
        <taxon>Aspergillaceae</taxon>
        <taxon>Aspergillus</taxon>
        <taxon>Aspergillus subgen. Circumdati</taxon>
    </lineage>
</organism>
<dbReference type="OrthoDB" id="2103397at2759"/>
<name>A0A5N6STH5_ASPPS</name>
<accession>A0A5N6STH5</accession>
<dbReference type="RefSeq" id="XP_031913192.1">
    <property type="nucleotide sequence ID" value="XM_032060010.1"/>
</dbReference>
<gene>
    <name evidence="1" type="ORF">BDV38DRAFT_283243</name>
</gene>